<comment type="caution">
    <text evidence="1">The sequence shown here is derived from an EMBL/GenBank/DDBJ whole genome shotgun (WGS) entry which is preliminary data.</text>
</comment>
<organism evidence="1 2">
    <name type="scientific">Lepagella muris</name>
    <dbReference type="NCBI Taxonomy" id="3032870"/>
    <lineage>
        <taxon>Bacteria</taxon>
        <taxon>Pseudomonadati</taxon>
        <taxon>Bacteroidota</taxon>
        <taxon>Bacteroidia</taxon>
        <taxon>Bacteroidales</taxon>
        <taxon>Muribaculaceae</taxon>
        <taxon>Lepagella</taxon>
    </lineage>
</organism>
<dbReference type="EMBL" id="SRYB01000034">
    <property type="protein sequence ID" value="TGY76915.1"/>
    <property type="molecule type" value="Genomic_DNA"/>
</dbReference>
<gene>
    <name evidence="1" type="ORF">E5331_16930</name>
</gene>
<accession>A0AC61RGR1</accession>
<name>A0AC61RGR1_9BACT</name>
<evidence type="ECO:0000313" key="2">
    <source>
        <dbReference type="Proteomes" id="UP000306319"/>
    </source>
</evidence>
<reference evidence="1" key="1">
    <citation type="submission" date="2019-04" db="EMBL/GenBank/DDBJ databases">
        <title>Microbes associate with the intestines of laboratory mice.</title>
        <authorList>
            <person name="Navarre W."/>
            <person name="Wong E."/>
            <person name="Huang K."/>
            <person name="Tropini C."/>
            <person name="Ng K."/>
            <person name="Yu B."/>
        </authorList>
    </citation>
    <scope>NUCLEOTIDE SEQUENCE</scope>
    <source>
        <strain evidence="1">NM04_E33</strain>
    </source>
</reference>
<sequence>MNERVVLNAHNKEEYPPMHSAEHLLNGMMVRKYGCGRAFSGHVERKKTKLDYRLDKPLSAEEIKGIEDYMNGVIREDVEVTEEFVRLDEVGSRFDMSRLPENASEFVRVVRIGDYDECLCAGLHVRSTSEIGVFRISSTRWQDGVQRIVFKLS</sequence>
<proteinExistence type="predicted"/>
<keyword evidence="2" id="KW-1185">Reference proteome</keyword>
<evidence type="ECO:0000313" key="1">
    <source>
        <dbReference type="EMBL" id="TGY76915.1"/>
    </source>
</evidence>
<dbReference type="Proteomes" id="UP000306319">
    <property type="component" value="Unassembled WGS sequence"/>
</dbReference>
<protein>
    <submittedName>
        <fullName evidence="1">Uncharacterized protein</fullName>
    </submittedName>
</protein>